<dbReference type="Pfam" id="PF24722">
    <property type="entry name" value="DUF7674"/>
    <property type="match status" value="1"/>
</dbReference>
<accession>A0ABX2FV94</accession>
<dbReference type="RefSeq" id="WP_173811177.1">
    <property type="nucleotide sequence ID" value="NZ_JABSNP010000016.1"/>
</dbReference>
<organism evidence="2 3">
    <name type="scientific">Hymenobacter caeli</name>
    <dbReference type="NCBI Taxonomy" id="2735894"/>
    <lineage>
        <taxon>Bacteria</taxon>
        <taxon>Pseudomonadati</taxon>
        <taxon>Bacteroidota</taxon>
        <taxon>Cytophagia</taxon>
        <taxon>Cytophagales</taxon>
        <taxon>Hymenobacteraceae</taxon>
        <taxon>Hymenobacter</taxon>
    </lineage>
</organism>
<sequence length="121" mass="14059">MNFTITKPNISQEEFLNHLVKVFPEISDEVLDEDYADLIHLQIACLARYANQLIQHSRFDVLRRVFSFFSVTVEKVDSDTENALYVSFLEHVEMDGDSVKAREARALLPAKYLPVWKALRQ</sequence>
<evidence type="ECO:0000313" key="2">
    <source>
        <dbReference type="EMBL" id="NRT20406.1"/>
    </source>
</evidence>
<evidence type="ECO:0000313" key="3">
    <source>
        <dbReference type="Proteomes" id="UP000779507"/>
    </source>
</evidence>
<evidence type="ECO:0000259" key="1">
    <source>
        <dbReference type="Pfam" id="PF24722"/>
    </source>
</evidence>
<name>A0ABX2FV94_9BACT</name>
<gene>
    <name evidence="2" type="ORF">HNP98_003247</name>
</gene>
<keyword evidence="3" id="KW-1185">Reference proteome</keyword>
<dbReference type="Proteomes" id="UP000779507">
    <property type="component" value="Unassembled WGS sequence"/>
</dbReference>
<dbReference type="InterPro" id="IPR056091">
    <property type="entry name" value="DUF7674"/>
</dbReference>
<reference evidence="2 3" key="1">
    <citation type="submission" date="2020-05" db="EMBL/GenBank/DDBJ databases">
        <title>Genomic Encyclopedia of Type Strains, Phase IV (KMG-V): Genome sequencing to study the core and pangenomes of soil and plant-associated prokaryotes.</title>
        <authorList>
            <person name="Whitman W."/>
        </authorList>
    </citation>
    <scope>NUCLEOTIDE SEQUENCE [LARGE SCALE GENOMIC DNA]</scope>
    <source>
        <strain evidence="2 3">9A</strain>
    </source>
</reference>
<proteinExistence type="predicted"/>
<protein>
    <recommendedName>
        <fullName evidence="1">DUF7674 domain-containing protein</fullName>
    </recommendedName>
</protein>
<comment type="caution">
    <text evidence="2">The sequence shown here is derived from an EMBL/GenBank/DDBJ whole genome shotgun (WGS) entry which is preliminary data.</text>
</comment>
<feature type="domain" description="DUF7674" evidence="1">
    <location>
        <begin position="17"/>
        <end position="118"/>
    </location>
</feature>
<dbReference type="EMBL" id="JABSNP010000016">
    <property type="protein sequence ID" value="NRT20406.1"/>
    <property type="molecule type" value="Genomic_DNA"/>
</dbReference>